<comment type="subcellular location">
    <subcellularLocation>
        <location evidence="1">Cell membrane</location>
        <topology evidence="1">Multi-pass membrane protein</topology>
    </subcellularLocation>
</comment>
<keyword evidence="5" id="KW-0552">Olfaction</keyword>
<evidence type="ECO:0000256" key="10">
    <source>
        <dbReference type="SAM" id="Phobius"/>
    </source>
</evidence>
<proteinExistence type="predicted"/>
<evidence type="ECO:0000256" key="3">
    <source>
        <dbReference type="ARBA" id="ARBA00022606"/>
    </source>
</evidence>
<evidence type="ECO:0000256" key="2">
    <source>
        <dbReference type="ARBA" id="ARBA00022475"/>
    </source>
</evidence>
<dbReference type="PANTHER" id="PTHR21137:SF35">
    <property type="entry name" value="ODORANT RECEPTOR 19A-RELATED"/>
    <property type="match status" value="1"/>
</dbReference>
<evidence type="ECO:0000313" key="12">
    <source>
        <dbReference type="Proteomes" id="UP001153292"/>
    </source>
</evidence>
<evidence type="ECO:0000256" key="1">
    <source>
        <dbReference type="ARBA" id="ARBA00004651"/>
    </source>
</evidence>
<accession>A0ABN8AZT8</accession>
<feature type="transmembrane region" description="Helical" evidence="10">
    <location>
        <begin position="151"/>
        <end position="170"/>
    </location>
</feature>
<dbReference type="InterPro" id="IPR004117">
    <property type="entry name" value="7tm6_olfct_rcpt"/>
</dbReference>
<evidence type="ECO:0008006" key="13">
    <source>
        <dbReference type="Google" id="ProtNLM"/>
    </source>
</evidence>
<dbReference type="PANTHER" id="PTHR21137">
    <property type="entry name" value="ODORANT RECEPTOR"/>
    <property type="match status" value="1"/>
</dbReference>
<keyword evidence="8" id="KW-0675">Receptor</keyword>
<dbReference type="EMBL" id="OU963904">
    <property type="protein sequence ID" value="CAH0398513.1"/>
    <property type="molecule type" value="Genomic_DNA"/>
</dbReference>
<keyword evidence="12" id="KW-1185">Reference proteome</keyword>
<dbReference type="Proteomes" id="UP001153292">
    <property type="component" value="Chromosome 11"/>
</dbReference>
<name>A0ABN8AZT8_CHISP</name>
<organism evidence="11 12">
    <name type="scientific">Chilo suppressalis</name>
    <name type="common">Asiatic rice borer moth</name>
    <dbReference type="NCBI Taxonomy" id="168631"/>
    <lineage>
        <taxon>Eukaryota</taxon>
        <taxon>Metazoa</taxon>
        <taxon>Ecdysozoa</taxon>
        <taxon>Arthropoda</taxon>
        <taxon>Hexapoda</taxon>
        <taxon>Insecta</taxon>
        <taxon>Pterygota</taxon>
        <taxon>Neoptera</taxon>
        <taxon>Endopterygota</taxon>
        <taxon>Lepidoptera</taxon>
        <taxon>Glossata</taxon>
        <taxon>Ditrysia</taxon>
        <taxon>Pyraloidea</taxon>
        <taxon>Crambidae</taxon>
        <taxon>Crambinae</taxon>
        <taxon>Chilo</taxon>
    </lineage>
</organism>
<sequence length="246" mass="27652">MVGFAAAADKGMLPIRAWFPYDVTKHPNYEITYTYQILALSVDAFLNVSTDTLVSSLMAQVRCRFQLLGLSLRNLCQGIRINEPLLASDQVVIVKDRLRLCVEQHCATLEAAQKLQDYFSFPTFMQLSVSLLIICVTAYQMNAVIGKPMAFIGVAAYLLDMMLQVFLYCYQGSMLSEESIAIADAAYECPWYVMPVPLRRSLLIMMTRTRRVAKFTAEGLTTLSLSCFMGVIKTSYSMFSILQGME</sequence>
<feature type="transmembrane region" description="Helical" evidence="10">
    <location>
        <begin position="215"/>
        <end position="236"/>
    </location>
</feature>
<gene>
    <name evidence="11" type="ORF">CHILSU_LOCUS1635</name>
</gene>
<keyword evidence="7 10" id="KW-0472">Membrane</keyword>
<evidence type="ECO:0000313" key="11">
    <source>
        <dbReference type="EMBL" id="CAH0398513.1"/>
    </source>
</evidence>
<feature type="transmembrane region" description="Helical" evidence="10">
    <location>
        <begin position="118"/>
        <end position="139"/>
    </location>
</feature>
<keyword evidence="3" id="KW-0716">Sensory transduction</keyword>
<keyword evidence="2" id="KW-1003">Cell membrane</keyword>
<evidence type="ECO:0000256" key="8">
    <source>
        <dbReference type="ARBA" id="ARBA00023170"/>
    </source>
</evidence>
<evidence type="ECO:0000256" key="4">
    <source>
        <dbReference type="ARBA" id="ARBA00022692"/>
    </source>
</evidence>
<evidence type="ECO:0000256" key="7">
    <source>
        <dbReference type="ARBA" id="ARBA00023136"/>
    </source>
</evidence>
<keyword evidence="6 10" id="KW-1133">Transmembrane helix</keyword>
<evidence type="ECO:0000256" key="9">
    <source>
        <dbReference type="ARBA" id="ARBA00023224"/>
    </source>
</evidence>
<reference evidence="11" key="1">
    <citation type="submission" date="2021-12" db="EMBL/GenBank/DDBJ databases">
        <authorList>
            <person name="King R."/>
        </authorList>
    </citation>
    <scope>NUCLEOTIDE SEQUENCE</scope>
</reference>
<keyword evidence="9" id="KW-0807">Transducer</keyword>
<keyword evidence="4 10" id="KW-0812">Transmembrane</keyword>
<evidence type="ECO:0000256" key="6">
    <source>
        <dbReference type="ARBA" id="ARBA00022989"/>
    </source>
</evidence>
<protein>
    <recommendedName>
        <fullName evidence="13">Odorant receptor</fullName>
    </recommendedName>
</protein>
<dbReference type="Pfam" id="PF02949">
    <property type="entry name" value="7tm_6"/>
    <property type="match status" value="1"/>
</dbReference>
<evidence type="ECO:0000256" key="5">
    <source>
        <dbReference type="ARBA" id="ARBA00022725"/>
    </source>
</evidence>